<keyword evidence="3" id="KW-1185">Reference proteome</keyword>
<reference evidence="2 3" key="1">
    <citation type="submission" date="2023-10" db="EMBL/GenBank/DDBJ databases">
        <authorList>
            <person name="Wang X.X."/>
        </authorList>
    </citation>
    <scope>NUCLEOTIDE SEQUENCE [LARGE SCALE GENOMIC DNA]</scope>
    <source>
        <strain evidence="2 3">NBRC 12816</strain>
    </source>
</reference>
<organism evidence="2 3">
    <name type="scientific">Streptomyces roseolus</name>
    <dbReference type="NCBI Taxonomy" id="67358"/>
    <lineage>
        <taxon>Bacteria</taxon>
        <taxon>Bacillati</taxon>
        <taxon>Actinomycetota</taxon>
        <taxon>Actinomycetes</taxon>
        <taxon>Kitasatosporales</taxon>
        <taxon>Streptomycetaceae</taxon>
        <taxon>Streptomyces</taxon>
    </lineage>
</organism>
<accession>A0ABU4KEN6</accession>
<gene>
    <name evidence="2" type="ORF">R2363_29030</name>
</gene>
<dbReference type="Proteomes" id="UP001278571">
    <property type="component" value="Unassembled WGS sequence"/>
</dbReference>
<evidence type="ECO:0008006" key="4">
    <source>
        <dbReference type="Google" id="ProtNLM"/>
    </source>
</evidence>
<evidence type="ECO:0000256" key="1">
    <source>
        <dbReference type="SAM" id="SignalP"/>
    </source>
</evidence>
<protein>
    <recommendedName>
        <fullName evidence="4">Endonuclease/exonuclease/phosphatase</fullName>
    </recommendedName>
</protein>
<dbReference type="RefSeq" id="WP_319012386.1">
    <property type="nucleotide sequence ID" value="NZ_JAWJZF010000490.1"/>
</dbReference>
<feature type="chain" id="PRO_5045096782" description="Endonuclease/exonuclease/phosphatase" evidence="1">
    <location>
        <begin position="29"/>
        <end position="349"/>
    </location>
</feature>
<dbReference type="EMBL" id="JAWJZF010000490">
    <property type="protein sequence ID" value="MDX2296211.1"/>
    <property type="molecule type" value="Genomic_DNA"/>
</dbReference>
<name>A0ABU4KEN6_9ACTN</name>
<evidence type="ECO:0000313" key="3">
    <source>
        <dbReference type="Proteomes" id="UP001278571"/>
    </source>
</evidence>
<keyword evidence="1" id="KW-0732">Signal</keyword>
<proteinExistence type="predicted"/>
<comment type="caution">
    <text evidence="2">The sequence shown here is derived from an EMBL/GenBank/DDBJ whole genome shotgun (WGS) entry which is preliminary data.</text>
</comment>
<sequence length="349" mass="36989">MSLWRKPSYLAGALALTTALSASFLGHAAPDAAAEGTSATVDDRVLRVYNNNIENLVRNNADGTCTRISGPDHLTSELVDDNGQTGTAGVKAPDLLIIQQVRGRGQADAYADQLSAKFGEPAGTYKVVLAAEDPEEWGLTHGCSDQSLGDLKKKQTNGIVYNTKRLTLSGTSLYWSAGWLKPVPGVDPADVYADGAGCTLYKPPNNDDGAAYTYKWRRTSAIAARFTITGTSTSVFAATMHLPEQNKDFPCAGDGIKGIRDTGIRIGTDATNLMSGTSIRVVGIDANRTAIPADTLSGYGMTGYGTKPTSGTRKIDYLFVQGAVRPSPIGHTVDGTKSNHKALYAFIDF</sequence>
<feature type="signal peptide" evidence="1">
    <location>
        <begin position="1"/>
        <end position="28"/>
    </location>
</feature>
<evidence type="ECO:0000313" key="2">
    <source>
        <dbReference type="EMBL" id="MDX2296211.1"/>
    </source>
</evidence>